<reference evidence="2 3" key="1">
    <citation type="submission" date="2022-05" db="EMBL/GenBank/DDBJ databases">
        <authorList>
            <consortium name="Genoscope - CEA"/>
            <person name="William W."/>
        </authorList>
    </citation>
    <scope>NUCLEOTIDE SEQUENCE [LARGE SCALE GENOMIC DNA]</scope>
</reference>
<dbReference type="Pfam" id="PF07534">
    <property type="entry name" value="TLD"/>
    <property type="match status" value="1"/>
</dbReference>
<sequence length="198" mass="22132">SVDCSFSDLENSVIVGKSKNHLRSLRSWLSPVARSVNSLWKRCWRASVDGWAATTFHSRCDGKGPTVTIIRVGRYIFGGYTSIPWASGYARYQDDSKAFLFSLVNKPGWAPFKLPQSGKYSYNKNSIYFRSTYGPTFGGGHDIYISNSASSNRNSHSDLGYTYSPPSGYSYRSTFTQSFLAGSLTFTPDEVETFYETT</sequence>
<keyword evidence="3" id="KW-1185">Reference proteome</keyword>
<feature type="non-terminal residue" evidence="2">
    <location>
        <position position="1"/>
    </location>
</feature>
<dbReference type="PANTHER" id="PTHR23354">
    <property type="entry name" value="NUCLEOLAR PROTEIN 7/ESTROGEN RECEPTOR COACTIVATOR-RELATED"/>
    <property type="match status" value="1"/>
</dbReference>
<dbReference type="InterPro" id="IPR006571">
    <property type="entry name" value="TLDc_dom"/>
</dbReference>
<protein>
    <recommendedName>
        <fullName evidence="1">TLDc domain-containing protein</fullName>
    </recommendedName>
</protein>
<organism evidence="2 3">
    <name type="scientific">Porites lobata</name>
    <dbReference type="NCBI Taxonomy" id="104759"/>
    <lineage>
        <taxon>Eukaryota</taxon>
        <taxon>Metazoa</taxon>
        <taxon>Cnidaria</taxon>
        <taxon>Anthozoa</taxon>
        <taxon>Hexacorallia</taxon>
        <taxon>Scleractinia</taxon>
        <taxon>Fungiina</taxon>
        <taxon>Poritidae</taxon>
        <taxon>Porites</taxon>
    </lineage>
</organism>
<feature type="domain" description="TLDc" evidence="1">
    <location>
        <begin position="13"/>
        <end position="198"/>
    </location>
</feature>
<evidence type="ECO:0000313" key="3">
    <source>
        <dbReference type="Proteomes" id="UP001159405"/>
    </source>
</evidence>
<dbReference type="PROSITE" id="PS51886">
    <property type="entry name" value="TLDC"/>
    <property type="match status" value="1"/>
</dbReference>
<dbReference type="EMBL" id="CALNXK010000136">
    <property type="protein sequence ID" value="CAH3166205.1"/>
    <property type="molecule type" value="Genomic_DNA"/>
</dbReference>
<accession>A0ABN8QKA3</accession>
<comment type="caution">
    <text evidence="2">The sequence shown here is derived from an EMBL/GenBank/DDBJ whole genome shotgun (WGS) entry which is preliminary data.</text>
</comment>
<proteinExistence type="predicted"/>
<gene>
    <name evidence="2" type="ORF">PLOB_00007531</name>
</gene>
<evidence type="ECO:0000259" key="1">
    <source>
        <dbReference type="PROSITE" id="PS51886"/>
    </source>
</evidence>
<name>A0ABN8QKA3_9CNID</name>
<evidence type="ECO:0000313" key="2">
    <source>
        <dbReference type="EMBL" id="CAH3166205.1"/>
    </source>
</evidence>
<dbReference type="Proteomes" id="UP001159405">
    <property type="component" value="Unassembled WGS sequence"/>
</dbReference>
<dbReference type="SMART" id="SM00584">
    <property type="entry name" value="TLDc"/>
    <property type="match status" value="1"/>
</dbReference>